<evidence type="ECO:0000256" key="14">
    <source>
        <dbReference type="RuleBase" id="RU003903"/>
    </source>
</evidence>
<keyword evidence="9 13" id="KW-0521">NADP</keyword>
<dbReference type="UniPathway" id="UPA00098">
    <property type="reaction ID" value="UER00361"/>
</dbReference>
<comment type="pathway">
    <text evidence="2 14">Amino-acid biosynthesis; L-proline biosynthesis; L-proline from L-glutamate 5-semialdehyde: step 1/1.</text>
</comment>
<comment type="similarity">
    <text evidence="3 14">Belongs to the pyrroline-5-carboxylate reductase family.</text>
</comment>
<keyword evidence="10 14" id="KW-0560">Oxidoreductase</keyword>
<evidence type="ECO:0000256" key="5">
    <source>
        <dbReference type="ARBA" id="ARBA00021413"/>
    </source>
</evidence>
<evidence type="ECO:0000256" key="10">
    <source>
        <dbReference type="ARBA" id="ARBA00023002"/>
    </source>
</evidence>
<evidence type="ECO:0000256" key="15">
    <source>
        <dbReference type="SAM" id="MobiDB-lite"/>
    </source>
</evidence>
<dbReference type="KEGG" id="lak:106177708"/>
<comment type="subcellular location">
    <subcellularLocation>
        <location evidence="1">Cytoplasm</location>
    </subcellularLocation>
</comment>
<evidence type="ECO:0000256" key="6">
    <source>
        <dbReference type="ARBA" id="ARBA00022490"/>
    </source>
</evidence>
<feature type="compositionally biased region" description="Basic and acidic residues" evidence="15">
    <location>
        <begin position="271"/>
        <end position="286"/>
    </location>
</feature>
<evidence type="ECO:0000256" key="1">
    <source>
        <dbReference type="ARBA" id="ARBA00004496"/>
    </source>
</evidence>
<dbReference type="Gene3D" id="3.40.50.720">
    <property type="entry name" value="NAD(P)-binding Rossmann-like Domain"/>
    <property type="match status" value="1"/>
</dbReference>
<comment type="catalytic activity">
    <reaction evidence="11">
        <text>L-proline + NAD(+) = (S)-1-pyrroline-5-carboxylate + NADH + 2 H(+)</text>
        <dbReference type="Rhea" id="RHEA:14105"/>
        <dbReference type="ChEBI" id="CHEBI:15378"/>
        <dbReference type="ChEBI" id="CHEBI:17388"/>
        <dbReference type="ChEBI" id="CHEBI:57540"/>
        <dbReference type="ChEBI" id="CHEBI:57945"/>
        <dbReference type="ChEBI" id="CHEBI:60039"/>
        <dbReference type="EC" id="1.5.1.2"/>
    </reaction>
</comment>
<keyword evidence="18" id="KW-1185">Reference proteome</keyword>
<dbReference type="Pfam" id="PF14748">
    <property type="entry name" value="P5CR_dimer"/>
    <property type="match status" value="1"/>
</dbReference>
<dbReference type="PROSITE" id="PS00521">
    <property type="entry name" value="P5CR"/>
    <property type="match status" value="1"/>
</dbReference>
<dbReference type="GeneID" id="106177708"/>
<dbReference type="InParanoid" id="A0A1S3K0V6"/>
<organism evidence="18 19">
    <name type="scientific">Lingula anatina</name>
    <name type="common">Brachiopod</name>
    <name type="synonym">Lingula unguis</name>
    <dbReference type="NCBI Taxonomy" id="7574"/>
    <lineage>
        <taxon>Eukaryota</taxon>
        <taxon>Metazoa</taxon>
        <taxon>Spiralia</taxon>
        <taxon>Lophotrochozoa</taxon>
        <taxon>Brachiopoda</taxon>
        <taxon>Linguliformea</taxon>
        <taxon>Lingulata</taxon>
        <taxon>Lingulida</taxon>
        <taxon>Linguloidea</taxon>
        <taxon>Lingulidae</taxon>
        <taxon>Lingula</taxon>
    </lineage>
</organism>
<feature type="region of interest" description="Disordered" evidence="15">
    <location>
        <begin position="271"/>
        <end position="293"/>
    </location>
</feature>
<keyword evidence="6" id="KW-0963">Cytoplasm</keyword>
<dbReference type="RefSeq" id="XP_013416019.1">
    <property type="nucleotide sequence ID" value="XM_013560565.1"/>
</dbReference>
<evidence type="ECO:0000256" key="2">
    <source>
        <dbReference type="ARBA" id="ARBA00005205"/>
    </source>
</evidence>
<evidence type="ECO:0000256" key="3">
    <source>
        <dbReference type="ARBA" id="ARBA00005525"/>
    </source>
</evidence>
<dbReference type="InterPro" id="IPR000304">
    <property type="entry name" value="Pyrroline-COOH_reductase"/>
</dbReference>
<gene>
    <name evidence="19" type="primary">LOC106177708</name>
</gene>
<dbReference type="PIRSF" id="PIRSF000193">
    <property type="entry name" value="Pyrrol-5-carb_rd"/>
    <property type="match status" value="1"/>
</dbReference>
<dbReference type="InterPro" id="IPR053790">
    <property type="entry name" value="P5CR-like_CS"/>
</dbReference>
<name>A0A1S3K0V6_LINAN</name>
<evidence type="ECO:0000256" key="11">
    <source>
        <dbReference type="ARBA" id="ARBA00050547"/>
    </source>
</evidence>
<feature type="domain" description="Pyrroline-5-carboxylate reductase dimerisation" evidence="17">
    <location>
        <begin position="174"/>
        <end position="278"/>
    </location>
</feature>
<dbReference type="GO" id="GO:0004735">
    <property type="term" value="F:pyrroline-5-carboxylate reductase activity"/>
    <property type="evidence" value="ECO:0007669"/>
    <property type="project" value="UniProtKB-EC"/>
</dbReference>
<dbReference type="Gene3D" id="1.10.3730.10">
    <property type="entry name" value="ProC C-terminal domain-like"/>
    <property type="match status" value="1"/>
</dbReference>
<accession>A0A1S3K0V6</accession>
<evidence type="ECO:0000313" key="19">
    <source>
        <dbReference type="RefSeq" id="XP_013416019.1"/>
    </source>
</evidence>
<dbReference type="FunFam" id="1.10.3730.10:FF:000001">
    <property type="entry name" value="Pyrroline-5-carboxylate reductase"/>
    <property type="match status" value="1"/>
</dbReference>
<evidence type="ECO:0000313" key="18">
    <source>
        <dbReference type="Proteomes" id="UP000085678"/>
    </source>
</evidence>
<dbReference type="NCBIfam" id="TIGR00112">
    <property type="entry name" value="proC"/>
    <property type="match status" value="1"/>
</dbReference>
<keyword evidence="7 14" id="KW-0028">Amino-acid biosynthesis</keyword>
<dbReference type="FunFam" id="3.40.50.720:FF:000190">
    <property type="entry name" value="Pyrroline-5-carboxylate reductase"/>
    <property type="match status" value="1"/>
</dbReference>
<evidence type="ECO:0000256" key="9">
    <source>
        <dbReference type="ARBA" id="ARBA00022857"/>
    </source>
</evidence>
<dbReference type="FunCoup" id="A0A1S3K0V6">
    <property type="interactions" value="747"/>
</dbReference>
<dbReference type="HAMAP" id="MF_01925">
    <property type="entry name" value="P5C_reductase"/>
    <property type="match status" value="1"/>
</dbReference>
<dbReference type="EC" id="1.5.1.2" evidence="4 14"/>
<dbReference type="InterPro" id="IPR029036">
    <property type="entry name" value="P5CR_dimer"/>
</dbReference>
<dbReference type="Pfam" id="PF03807">
    <property type="entry name" value="F420_oxidored"/>
    <property type="match status" value="1"/>
</dbReference>
<evidence type="ECO:0000259" key="17">
    <source>
        <dbReference type="Pfam" id="PF14748"/>
    </source>
</evidence>
<dbReference type="SUPFAM" id="SSF51735">
    <property type="entry name" value="NAD(P)-binding Rossmann-fold domains"/>
    <property type="match status" value="1"/>
</dbReference>
<evidence type="ECO:0000259" key="16">
    <source>
        <dbReference type="Pfam" id="PF03807"/>
    </source>
</evidence>
<evidence type="ECO:0000256" key="4">
    <source>
        <dbReference type="ARBA" id="ARBA00012855"/>
    </source>
</evidence>
<dbReference type="InterPro" id="IPR036291">
    <property type="entry name" value="NAD(P)-bd_dom_sf"/>
</dbReference>
<dbReference type="SUPFAM" id="SSF48179">
    <property type="entry name" value="6-phosphogluconate dehydrogenase C-terminal domain-like"/>
    <property type="match status" value="1"/>
</dbReference>
<evidence type="ECO:0000256" key="8">
    <source>
        <dbReference type="ARBA" id="ARBA00022650"/>
    </source>
</evidence>
<proteinExistence type="inferred from homology"/>
<dbReference type="PANTHER" id="PTHR11645:SF62">
    <property type="entry name" value="PYRROLINE-5-CARBOXYLATE REDUCTASE"/>
    <property type="match status" value="1"/>
</dbReference>
<feature type="binding site" evidence="13">
    <location>
        <begin position="21"/>
        <end position="26"/>
    </location>
    <ligand>
        <name>NADP(+)</name>
        <dbReference type="ChEBI" id="CHEBI:58349"/>
    </ligand>
</feature>
<dbReference type="GO" id="GO:0055129">
    <property type="term" value="P:L-proline biosynthetic process"/>
    <property type="evidence" value="ECO:0007669"/>
    <property type="project" value="UniProtKB-UniPathway"/>
</dbReference>
<dbReference type="Proteomes" id="UP000085678">
    <property type="component" value="Unplaced"/>
</dbReference>
<comment type="catalytic activity">
    <reaction evidence="12 14">
        <text>L-proline + NADP(+) = (S)-1-pyrroline-5-carboxylate + NADPH + 2 H(+)</text>
        <dbReference type="Rhea" id="RHEA:14109"/>
        <dbReference type="ChEBI" id="CHEBI:15378"/>
        <dbReference type="ChEBI" id="CHEBI:17388"/>
        <dbReference type="ChEBI" id="CHEBI:57783"/>
        <dbReference type="ChEBI" id="CHEBI:58349"/>
        <dbReference type="ChEBI" id="CHEBI:60039"/>
        <dbReference type="EC" id="1.5.1.2"/>
    </reaction>
</comment>
<dbReference type="AlphaFoldDB" id="A0A1S3K0V6"/>
<protein>
    <recommendedName>
        <fullName evidence="5 14">Pyrroline-5-carboxylate reductase</fullName>
        <ecNumber evidence="4 14">1.5.1.2</ecNumber>
    </recommendedName>
</protein>
<feature type="domain" description="Pyrroline-5-carboxylate reductase catalytic N-terminal" evidence="16">
    <location>
        <begin position="18"/>
        <end position="111"/>
    </location>
</feature>
<dbReference type="OrthoDB" id="10263291at2759"/>
<keyword evidence="8 14" id="KW-0641">Proline biosynthesis</keyword>
<dbReference type="InterPro" id="IPR008927">
    <property type="entry name" value="6-PGluconate_DH-like_C_sf"/>
</dbReference>
<feature type="binding site" evidence="13">
    <location>
        <position position="69"/>
    </location>
    <ligand>
        <name>NADPH</name>
        <dbReference type="ChEBI" id="CHEBI:57783"/>
    </ligand>
</feature>
<evidence type="ECO:0000256" key="13">
    <source>
        <dbReference type="PIRSR" id="PIRSR000193-1"/>
    </source>
</evidence>
<evidence type="ECO:0000256" key="7">
    <source>
        <dbReference type="ARBA" id="ARBA00022605"/>
    </source>
</evidence>
<dbReference type="GO" id="GO:0005737">
    <property type="term" value="C:cytoplasm"/>
    <property type="evidence" value="ECO:0007669"/>
    <property type="project" value="UniProtKB-SubCell"/>
</dbReference>
<dbReference type="STRING" id="7574.A0A1S3K0V6"/>
<sequence length="293" mass="31037">MASDEREEVPKKLEEMSVGFIGAGRMAQALCRGFINTGLIKSSSVIASDLDSNMLNYIGELGVKTTKNNKEVVQNCDLIVIAVKPHIVTPILKEVSHLVSRRNLFVSIAAGVTLDTIENYLPPKTRVIRVMPNTPALIQTGASVFAPGKHALDNDSDVVATLLSSIGICAETSEQMMDAVTGLSGSGPAYGYMAIESMADGGVKMGLPRDLAVKLAAQTLMGAAKMVLDTGKHPGQLKDEVCSPGGTTIAAVHSLEKSGFRASLIAAVEAATERSKELGRKEEEGSSRQQKRI</sequence>
<evidence type="ECO:0000256" key="12">
    <source>
        <dbReference type="ARBA" id="ARBA00052690"/>
    </source>
</evidence>
<dbReference type="InterPro" id="IPR028939">
    <property type="entry name" value="P5C_Rdtase_cat_N"/>
</dbReference>
<dbReference type="PANTHER" id="PTHR11645">
    <property type="entry name" value="PYRROLINE-5-CARBOXYLATE REDUCTASE"/>
    <property type="match status" value="1"/>
</dbReference>
<reference evidence="19" key="1">
    <citation type="submission" date="2025-08" db="UniProtKB">
        <authorList>
            <consortium name="RefSeq"/>
        </authorList>
    </citation>
    <scope>IDENTIFICATION</scope>
    <source>
        <tissue evidence="19">Gonads</tissue>
    </source>
</reference>
<feature type="binding site" evidence="13">
    <location>
        <begin position="82"/>
        <end position="85"/>
    </location>
    <ligand>
        <name>NADP(+)</name>
        <dbReference type="ChEBI" id="CHEBI:58349"/>
    </ligand>
</feature>